<keyword evidence="1 3" id="KW-0378">Hydrolase</keyword>
<dbReference type="InterPro" id="IPR050300">
    <property type="entry name" value="GDXG_lipolytic_enzyme"/>
</dbReference>
<evidence type="ECO:0000259" key="2">
    <source>
        <dbReference type="Pfam" id="PF07859"/>
    </source>
</evidence>
<dbReference type="Gene3D" id="3.40.50.1820">
    <property type="entry name" value="alpha/beta hydrolase"/>
    <property type="match status" value="1"/>
</dbReference>
<dbReference type="EMBL" id="JAGMUU010000001">
    <property type="protein sequence ID" value="KAH7161950.1"/>
    <property type="molecule type" value="Genomic_DNA"/>
</dbReference>
<reference evidence="3" key="1">
    <citation type="journal article" date="2021" name="Nat. Commun.">
        <title>Genetic determinants of endophytism in the Arabidopsis root mycobiome.</title>
        <authorList>
            <person name="Mesny F."/>
            <person name="Miyauchi S."/>
            <person name="Thiergart T."/>
            <person name="Pickel B."/>
            <person name="Atanasova L."/>
            <person name="Karlsson M."/>
            <person name="Huettel B."/>
            <person name="Barry K.W."/>
            <person name="Haridas S."/>
            <person name="Chen C."/>
            <person name="Bauer D."/>
            <person name="Andreopoulos W."/>
            <person name="Pangilinan J."/>
            <person name="LaButti K."/>
            <person name="Riley R."/>
            <person name="Lipzen A."/>
            <person name="Clum A."/>
            <person name="Drula E."/>
            <person name="Henrissat B."/>
            <person name="Kohler A."/>
            <person name="Grigoriev I.V."/>
            <person name="Martin F.M."/>
            <person name="Hacquard S."/>
        </authorList>
    </citation>
    <scope>NUCLEOTIDE SEQUENCE</scope>
    <source>
        <strain evidence="3">MPI-CAGE-AT-0021</strain>
    </source>
</reference>
<dbReference type="Pfam" id="PF07859">
    <property type="entry name" value="Abhydrolase_3"/>
    <property type="match status" value="1"/>
</dbReference>
<evidence type="ECO:0000313" key="4">
    <source>
        <dbReference type="Proteomes" id="UP000717696"/>
    </source>
</evidence>
<dbReference type="OrthoDB" id="408631at2759"/>
<dbReference type="PANTHER" id="PTHR48081">
    <property type="entry name" value="AB HYDROLASE SUPERFAMILY PROTEIN C4A8.06C"/>
    <property type="match status" value="1"/>
</dbReference>
<comment type="caution">
    <text evidence="3">The sequence shown here is derived from an EMBL/GenBank/DDBJ whole genome shotgun (WGS) entry which is preliminary data.</text>
</comment>
<dbReference type="PANTHER" id="PTHR48081:SF8">
    <property type="entry name" value="ALPHA_BETA HYDROLASE FOLD-3 DOMAIN-CONTAINING PROTEIN-RELATED"/>
    <property type="match status" value="1"/>
</dbReference>
<dbReference type="InterPro" id="IPR013094">
    <property type="entry name" value="AB_hydrolase_3"/>
</dbReference>
<dbReference type="GO" id="GO:0016787">
    <property type="term" value="F:hydrolase activity"/>
    <property type="evidence" value="ECO:0007669"/>
    <property type="project" value="UniProtKB-KW"/>
</dbReference>
<evidence type="ECO:0000313" key="3">
    <source>
        <dbReference type="EMBL" id="KAH7161950.1"/>
    </source>
</evidence>
<dbReference type="InterPro" id="IPR029058">
    <property type="entry name" value="AB_hydrolase_fold"/>
</dbReference>
<sequence>MYGELRYDPEYLTAISAHVFSGQPRPSFENVFAVREFTEHILHAVLRLEPTPAHIIETKVPFKSHDGTTVNLHRFANTETIEASMPQPSVIYVHGGGMAANMGMPFFVVDYRLAPEHPGPGSIEDVFFGLKHLSEHAAVDPARIAIMGDSGGGGLGAGAALMARDRELRPALAKQVLVYPMLDDRAQLPPGSPLEKLLMRESKDIRLAWSAVLGEDRAGREGADVSEYMAPGRAEDLSGLPSTSVEVGGLDLFRDETIAYVSRLTAAHVETEFHLWPGLPHGFDGVAQLSWTKKAFEARARALRSF</sequence>
<name>A0A9P9JKA4_9HYPO</name>
<dbReference type="SUPFAM" id="SSF53474">
    <property type="entry name" value="alpha/beta-Hydrolases"/>
    <property type="match status" value="1"/>
</dbReference>
<proteinExistence type="predicted"/>
<gene>
    <name evidence="3" type="ORF">B0J13DRAFT_517244</name>
</gene>
<feature type="domain" description="Alpha/beta hydrolase fold-3" evidence="2">
    <location>
        <begin position="98"/>
        <end position="283"/>
    </location>
</feature>
<accession>A0A9P9JKA4</accession>
<evidence type="ECO:0000256" key="1">
    <source>
        <dbReference type="ARBA" id="ARBA00022801"/>
    </source>
</evidence>
<protein>
    <submittedName>
        <fullName evidence="3">Alpha/Beta hydrolase protein</fullName>
    </submittedName>
</protein>
<dbReference type="AlphaFoldDB" id="A0A9P9JKA4"/>
<organism evidence="3 4">
    <name type="scientific">Dactylonectria estremocensis</name>
    <dbReference type="NCBI Taxonomy" id="1079267"/>
    <lineage>
        <taxon>Eukaryota</taxon>
        <taxon>Fungi</taxon>
        <taxon>Dikarya</taxon>
        <taxon>Ascomycota</taxon>
        <taxon>Pezizomycotina</taxon>
        <taxon>Sordariomycetes</taxon>
        <taxon>Hypocreomycetidae</taxon>
        <taxon>Hypocreales</taxon>
        <taxon>Nectriaceae</taxon>
        <taxon>Dactylonectria</taxon>
    </lineage>
</organism>
<dbReference type="Proteomes" id="UP000717696">
    <property type="component" value="Unassembled WGS sequence"/>
</dbReference>
<keyword evidence="4" id="KW-1185">Reference proteome</keyword>